<protein>
    <recommendedName>
        <fullName evidence="4">Thylakoid lumen protein</fullName>
    </recommendedName>
</protein>
<comment type="caution">
    <text evidence="2">The sequence shown here is derived from an EMBL/GenBank/DDBJ whole genome shotgun (WGS) entry which is preliminary data.</text>
</comment>
<keyword evidence="1" id="KW-0175">Coiled coil</keyword>
<dbReference type="STRING" id="1497020.DO97_18170"/>
<feature type="coiled-coil region" evidence="1">
    <location>
        <begin position="78"/>
        <end position="105"/>
    </location>
</feature>
<evidence type="ECO:0000313" key="2">
    <source>
        <dbReference type="EMBL" id="KGF73455.1"/>
    </source>
</evidence>
<evidence type="ECO:0000313" key="3">
    <source>
        <dbReference type="Proteomes" id="UP000030170"/>
    </source>
</evidence>
<dbReference type="OrthoDB" id="531776at2"/>
<dbReference type="InterPro" id="IPR040003">
    <property type="entry name" value="PG18-like"/>
</dbReference>
<dbReference type="EMBL" id="JJML01000007">
    <property type="protein sequence ID" value="KGF73455.1"/>
    <property type="molecule type" value="Genomic_DNA"/>
</dbReference>
<dbReference type="Proteomes" id="UP000030170">
    <property type="component" value="Unassembled WGS sequence"/>
</dbReference>
<dbReference type="Pfam" id="PF20711">
    <property type="entry name" value="DUF6825"/>
    <property type="match status" value="1"/>
</dbReference>
<sequence>MNHSPVQAFFLGKAVAETCYEQVESTLIHLLSEIGKFDAEQREHLSQVTEQVTERARQAEIATVQQRGGATPSWNSPTVDLQERIDELRAEVAQLRAELKRYRSPIS</sequence>
<gene>
    <name evidence="2" type="ORF">DO97_18170</name>
</gene>
<dbReference type="PANTHER" id="PTHR35745:SF1">
    <property type="entry name" value="OS04G0513000 PROTEIN"/>
    <property type="match status" value="1"/>
</dbReference>
<proteinExistence type="predicted"/>
<organism evidence="2 3">
    <name type="scientific">Neosynechococcus sphagnicola sy1</name>
    <dbReference type="NCBI Taxonomy" id="1497020"/>
    <lineage>
        <taxon>Bacteria</taxon>
        <taxon>Bacillati</taxon>
        <taxon>Cyanobacteriota</taxon>
        <taxon>Cyanophyceae</taxon>
        <taxon>Neosynechococcales</taxon>
        <taxon>Neosynechococcaceae</taxon>
        <taxon>Neosynechococcus</taxon>
    </lineage>
</organism>
<dbReference type="AlphaFoldDB" id="A0A098TMB1"/>
<dbReference type="RefSeq" id="WP_036531337.1">
    <property type="nucleotide sequence ID" value="NZ_JJML01000007.1"/>
</dbReference>
<accession>A0A098TMB1</accession>
<reference evidence="2 3" key="1">
    <citation type="journal article" date="2014" name="Mol. Ecol.">
        <title>Evolution of Synechococcus.</title>
        <authorList>
            <person name="Dvorak P."/>
            <person name="Casamatta D."/>
            <person name="Hasler P."/>
            <person name="Poulickova A."/>
            <person name="Ondrej V."/>
            <person name="Sanges R."/>
        </authorList>
    </citation>
    <scope>NUCLEOTIDE SEQUENCE [LARGE SCALE GENOMIC DNA]</scope>
    <source>
        <strain evidence="2 3">CAUP A 1101</strain>
    </source>
</reference>
<dbReference type="GO" id="GO:0010027">
    <property type="term" value="P:thylakoid membrane organization"/>
    <property type="evidence" value="ECO:0007669"/>
    <property type="project" value="InterPro"/>
</dbReference>
<name>A0A098TMB1_9CYAN</name>
<evidence type="ECO:0000256" key="1">
    <source>
        <dbReference type="SAM" id="Coils"/>
    </source>
</evidence>
<evidence type="ECO:0008006" key="4">
    <source>
        <dbReference type="Google" id="ProtNLM"/>
    </source>
</evidence>
<keyword evidence="3" id="KW-1185">Reference proteome</keyword>
<dbReference type="PANTHER" id="PTHR35745">
    <property type="entry name" value="BNACNNG14650D PROTEIN"/>
    <property type="match status" value="1"/>
</dbReference>